<feature type="active site" description="Nucleophile" evidence="5">
    <location>
        <position position="421"/>
    </location>
</feature>
<comment type="caution">
    <text evidence="5">Lacks conserved residue(s) required for the propagation of feature annotation.</text>
</comment>
<dbReference type="Gene3D" id="1.10.940.10">
    <property type="entry name" value="NusB-like"/>
    <property type="match status" value="1"/>
</dbReference>
<feature type="binding site" evidence="5">
    <location>
        <position position="341"/>
    </location>
    <ligand>
        <name>S-adenosyl-L-methionine</name>
        <dbReference type="ChEBI" id="CHEBI:59789"/>
    </ligand>
</feature>
<keyword evidence="2 5" id="KW-0808">Transferase</keyword>
<comment type="similarity">
    <text evidence="5">Belongs to the class I-like SAM-binding methyltransferase superfamily. RsmB/NOP family.</text>
</comment>
<dbReference type="SUPFAM" id="SSF53335">
    <property type="entry name" value="S-adenosyl-L-methionine-dependent methyltransferases"/>
    <property type="match status" value="1"/>
</dbReference>
<dbReference type="Proteomes" id="UP000198528">
    <property type="component" value="Unassembled WGS sequence"/>
</dbReference>
<feature type="binding site" evidence="5">
    <location>
        <position position="364"/>
    </location>
    <ligand>
        <name>S-adenosyl-L-methionine</name>
        <dbReference type="ChEBI" id="CHEBI:59789"/>
    </ligand>
</feature>
<evidence type="ECO:0000256" key="1">
    <source>
        <dbReference type="ARBA" id="ARBA00022603"/>
    </source>
</evidence>
<dbReference type="PROSITE" id="PS51686">
    <property type="entry name" value="SAM_MT_RSMB_NOP"/>
    <property type="match status" value="1"/>
</dbReference>
<dbReference type="InterPro" id="IPR035926">
    <property type="entry name" value="NusB-like_sf"/>
</dbReference>
<keyword evidence="8" id="KW-1185">Reference proteome</keyword>
<dbReference type="InterPro" id="IPR006027">
    <property type="entry name" value="NusB_RsmB_TIM44"/>
</dbReference>
<evidence type="ECO:0000313" key="7">
    <source>
        <dbReference type="EMBL" id="SDC21551.1"/>
    </source>
</evidence>
<organism evidence="7 8">
    <name type="scientific">Parafannyhessea umbonata</name>
    <dbReference type="NCBI Taxonomy" id="604330"/>
    <lineage>
        <taxon>Bacteria</taxon>
        <taxon>Bacillati</taxon>
        <taxon>Actinomycetota</taxon>
        <taxon>Coriobacteriia</taxon>
        <taxon>Coriobacteriales</taxon>
        <taxon>Atopobiaceae</taxon>
        <taxon>Parafannyhessea</taxon>
    </lineage>
</organism>
<dbReference type="Gene3D" id="3.40.50.150">
    <property type="entry name" value="Vaccinia Virus protein VP39"/>
    <property type="match status" value="1"/>
</dbReference>
<dbReference type="Pfam" id="PF01189">
    <property type="entry name" value="Methyltr_RsmB-F"/>
    <property type="match status" value="1"/>
</dbReference>
<dbReference type="SUPFAM" id="SSF48013">
    <property type="entry name" value="NusB-like"/>
    <property type="match status" value="1"/>
</dbReference>
<gene>
    <name evidence="7" type="ORF">SAMN04487824_10596</name>
</gene>
<sequence>MGGRPAPETACLGARVAMARLAPARRAALRLSAECRQRDARARELLRTSDMMDGLEPRDRALTTRLVLGAQRARGLCDAVVDAHLTHGHLEPRVRDALTLSAFELLYLGTPTQVAVSQGVELAAAASRRARGLANAVLRRVAEEDVRGMEAARGRVRAARDAGNAPEVADVALVGALPEWLARELVASLGAGACALALDAMDPPAPTVAANLNLDTEEGAFARLVDAGLRPSRLPWPGCMALGAQAGLATSGLVEETCVLPADPAAQMVSWLAAPSADVDAMLEVGQGRATKTLLLAGANRRLGGKVLLACVDSVAFKSRLARERVRAGGLGDRATCLTLDATRLDARDVPPELRGTFGQVFVDAPCSGTGTMRRHPEVAWSLGQESVCGGSARLPALQLRMLSAAAARVASGGTLAYSTCSDLRAEDEDVVCAFLESEAGRAFAPLPVTDAPCASVLDPASLRILRAMTGQDGFLRSEGGRALGLDCDGHFLALMRKVG</sequence>
<dbReference type="Pfam" id="PF01029">
    <property type="entry name" value="NusB"/>
    <property type="match status" value="1"/>
</dbReference>
<keyword evidence="1 5" id="KW-0489">Methyltransferase</keyword>
<keyword evidence="4 5" id="KW-0694">RNA-binding</keyword>
<dbReference type="GO" id="GO:0003723">
    <property type="term" value="F:RNA binding"/>
    <property type="evidence" value="ECO:0007669"/>
    <property type="project" value="UniProtKB-UniRule"/>
</dbReference>
<evidence type="ECO:0000313" key="8">
    <source>
        <dbReference type="Proteomes" id="UP000198528"/>
    </source>
</evidence>
<dbReference type="PANTHER" id="PTHR22807:SF53">
    <property type="entry name" value="RIBOSOMAL RNA SMALL SUBUNIT METHYLTRANSFERASE B-RELATED"/>
    <property type="match status" value="1"/>
</dbReference>
<feature type="binding site" evidence="5">
    <location>
        <position position="313"/>
    </location>
    <ligand>
        <name>S-adenosyl-L-methionine</name>
        <dbReference type="ChEBI" id="CHEBI:59789"/>
    </ligand>
</feature>
<name>A0A1G6JSC3_9ACTN</name>
<feature type="domain" description="SAM-dependent MTase RsmB/NOP-type" evidence="6">
    <location>
        <begin position="195"/>
        <end position="499"/>
    </location>
</feature>
<dbReference type="InterPro" id="IPR001678">
    <property type="entry name" value="MeTrfase_RsmB-F_NOP2_dom"/>
</dbReference>
<keyword evidence="3 5" id="KW-0949">S-adenosyl-L-methionine</keyword>
<reference evidence="8" key="1">
    <citation type="submission" date="2016-10" db="EMBL/GenBank/DDBJ databases">
        <authorList>
            <person name="Varghese N."/>
            <person name="Submissions S."/>
        </authorList>
    </citation>
    <scope>NUCLEOTIDE SEQUENCE [LARGE SCALE GENOMIC DNA]</scope>
    <source>
        <strain evidence="8">DSM 22619</strain>
    </source>
</reference>
<evidence type="ECO:0000259" key="6">
    <source>
        <dbReference type="PROSITE" id="PS51686"/>
    </source>
</evidence>
<dbReference type="GO" id="GO:0006355">
    <property type="term" value="P:regulation of DNA-templated transcription"/>
    <property type="evidence" value="ECO:0007669"/>
    <property type="project" value="InterPro"/>
</dbReference>
<dbReference type="GO" id="GO:0001510">
    <property type="term" value="P:RNA methylation"/>
    <property type="evidence" value="ECO:0007669"/>
    <property type="project" value="InterPro"/>
</dbReference>
<dbReference type="PANTHER" id="PTHR22807">
    <property type="entry name" value="NOP2 YEAST -RELATED NOL1/NOP2/FMU SUN DOMAIN-CONTAINING"/>
    <property type="match status" value="1"/>
</dbReference>
<accession>A0A1G6JSC3</accession>
<dbReference type="STRING" id="604330.SAMN04489857_0732"/>
<protein>
    <submittedName>
        <fullName evidence="7">16S rRNA (Cytosine967-C5)-methyltransferase</fullName>
    </submittedName>
</protein>
<dbReference type="InterPro" id="IPR023267">
    <property type="entry name" value="RCMT"/>
</dbReference>
<evidence type="ECO:0000256" key="3">
    <source>
        <dbReference type="ARBA" id="ARBA00022691"/>
    </source>
</evidence>
<dbReference type="InterPro" id="IPR029063">
    <property type="entry name" value="SAM-dependent_MTases_sf"/>
</dbReference>
<dbReference type="PRINTS" id="PR02008">
    <property type="entry name" value="RCMTFAMILY"/>
</dbReference>
<evidence type="ECO:0000256" key="4">
    <source>
        <dbReference type="ARBA" id="ARBA00022884"/>
    </source>
</evidence>
<evidence type="ECO:0000256" key="2">
    <source>
        <dbReference type="ARBA" id="ARBA00022679"/>
    </source>
</evidence>
<proteinExistence type="inferred from homology"/>
<dbReference type="GO" id="GO:0008173">
    <property type="term" value="F:RNA methyltransferase activity"/>
    <property type="evidence" value="ECO:0007669"/>
    <property type="project" value="InterPro"/>
</dbReference>
<dbReference type="AlphaFoldDB" id="A0A1G6JSC3"/>
<evidence type="ECO:0000256" key="5">
    <source>
        <dbReference type="PROSITE-ProRule" id="PRU01023"/>
    </source>
</evidence>
<dbReference type="EMBL" id="FMZL01000005">
    <property type="protein sequence ID" value="SDC21551.1"/>
    <property type="molecule type" value="Genomic_DNA"/>
</dbReference>
<dbReference type="InterPro" id="IPR049560">
    <property type="entry name" value="MeTrfase_RsmB-F_NOP2_cat"/>
</dbReference>